<reference evidence="6 7" key="1">
    <citation type="journal article" date="2022" name="Allergy">
        <title>Genome assembly and annotation of Periplaneta americana reveal a comprehensive cockroach allergen profile.</title>
        <authorList>
            <person name="Wang L."/>
            <person name="Xiong Q."/>
            <person name="Saelim N."/>
            <person name="Wang L."/>
            <person name="Nong W."/>
            <person name="Wan A.T."/>
            <person name="Shi M."/>
            <person name="Liu X."/>
            <person name="Cao Q."/>
            <person name="Hui J.H.L."/>
            <person name="Sookrung N."/>
            <person name="Leung T.F."/>
            <person name="Tungtrongchitr A."/>
            <person name="Tsui S.K.W."/>
        </authorList>
    </citation>
    <scope>NUCLEOTIDE SEQUENCE [LARGE SCALE GENOMIC DNA]</scope>
    <source>
        <strain evidence="6">PWHHKU_190912</strain>
    </source>
</reference>
<dbReference type="Gene3D" id="2.30.30.210">
    <property type="entry name" value="Ribonuclease P/MRP, subunit p29"/>
    <property type="match status" value="1"/>
</dbReference>
<accession>A0ABQ8TGN8</accession>
<evidence type="ECO:0000256" key="5">
    <source>
        <dbReference type="ARBA" id="ARBA00046486"/>
    </source>
</evidence>
<dbReference type="Pfam" id="PF01868">
    <property type="entry name" value="RNase_P-MRP_p29"/>
    <property type="match status" value="1"/>
</dbReference>
<proteinExistence type="inferred from homology"/>
<dbReference type="InterPro" id="IPR036980">
    <property type="entry name" value="RNase_P/MRP_Rpp29_sf"/>
</dbReference>
<dbReference type="SUPFAM" id="SSF101744">
    <property type="entry name" value="Rof/RNase P subunit-like"/>
    <property type="match status" value="1"/>
</dbReference>
<sequence>MDDEELCSKLPEAITNSITDEVAHPGTSFIEHLATSTLPTSTQSTIDGELKRTFALFKFKTLDAKVHRNEKKKRLSQKRRRELGFYKVYRKGMKYKEFQPLHTLWTEYMRSYLDLEELEQRGFTCDPGNKYWNQFSQLLMKADFHGAHLKVVRSVCSSLVGKSGIVVFDTKNTFKLIGTDNIVRIEKLLSSSLLSKNLKVRIYKTVILPVVLYGCEAWTLNLREEQRLRVFENKVLRKIFGAKRDEVTREWRKLHNAELHALYSSPDIIRNIKSRCLRWAGHVARMGESRNAYRVLVGRPEGKRPLGRPRRRWEDNIKMDLREVGYDGRDWINLAQDRDQWRAYVRAAMNLRVP</sequence>
<dbReference type="Proteomes" id="UP001148838">
    <property type="component" value="Unassembled WGS sequence"/>
</dbReference>
<evidence type="ECO:0000256" key="2">
    <source>
        <dbReference type="ARBA" id="ARBA00004123"/>
    </source>
</evidence>
<gene>
    <name evidence="6" type="ORF">ANN_07084</name>
</gene>
<name>A0ABQ8TGN8_PERAM</name>
<comment type="subcellular location">
    <subcellularLocation>
        <location evidence="2">Nucleus</location>
    </subcellularLocation>
</comment>
<comment type="caution">
    <text evidence="6">The sequence shown here is derived from an EMBL/GenBank/DDBJ whole genome shotgun (WGS) entry which is preliminary data.</text>
</comment>
<dbReference type="EMBL" id="JAJSOF020000011">
    <property type="protein sequence ID" value="KAJ4445281.1"/>
    <property type="molecule type" value="Genomic_DNA"/>
</dbReference>
<comment type="function">
    <text evidence="1">Component of ribonuclease P, a ribonucleoprotein complex that generates mature tRNA molecules by cleaving their 5'-ends.</text>
</comment>
<organism evidence="6 7">
    <name type="scientific">Periplaneta americana</name>
    <name type="common">American cockroach</name>
    <name type="synonym">Blatta americana</name>
    <dbReference type="NCBI Taxonomy" id="6978"/>
    <lineage>
        <taxon>Eukaryota</taxon>
        <taxon>Metazoa</taxon>
        <taxon>Ecdysozoa</taxon>
        <taxon>Arthropoda</taxon>
        <taxon>Hexapoda</taxon>
        <taxon>Insecta</taxon>
        <taxon>Pterygota</taxon>
        <taxon>Neoptera</taxon>
        <taxon>Polyneoptera</taxon>
        <taxon>Dictyoptera</taxon>
        <taxon>Blattodea</taxon>
        <taxon>Blattoidea</taxon>
        <taxon>Blattidae</taxon>
        <taxon>Blattinae</taxon>
        <taxon>Periplaneta</taxon>
    </lineage>
</organism>
<protein>
    <recommendedName>
        <fullName evidence="4">Ribonuclease P protein subunit p29</fullName>
    </recommendedName>
</protein>
<dbReference type="InterPro" id="IPR016848">
    <property type="entry name" value="RNase_P/MRP_Rpp29-subunit"/>
</dbReference>
<evidence type="ECO:0000256" key="3">
    <source>
        <dbReference type="ARBA" id="ARBA00006181"/>
    </source>
</evidence>
<dbReference type="PANTHER" id="PTHR13348:SF0">
    <property type="entry name" value="RIBONUCLEASE P PROTEIN SUBUNIT P29"/>
    <property type="match status" value="1"/>
</dbReference>
<comment type="subunit">
    <text evidence="5">Component of nuclear RNase P and RNase MRP ribonucleoproteins. RNase P consists of a catalytic RNA moiety and 10 different protein chains; POP1, POP4, POP5, POP7, RPP14, RPP21, RPP25, RPP30, RPP38 and RPP40. Within the RNase P complex, POP1, POP7 and RPP25 form the 'finger' subcomplex, POP5, RPP14, RPP40 and homodimeric RPP30 form the 'palm' subcomplex, and RPP21, POP4 and RPP38 form the 'wrist' subcomplex. All subunits of the RNase P complex interact with the catalytic RNA. Several subunits of RNase P are also part of the RNase MRP complex. RNase MRP consists of a catalytic RNA moiety and about 8 protein subunits; POP1, POP7, RPP25, RPP30, RPP38, RPP40 and possibly also POP4 and POP5.</text>
</comment>
<evidence type="ECO:0000313" key="6">
    <source>
        <dbReference type="EMBL" id="KAJ4445281.1"/>
    </source>
</evidence>
<evidence type="ECO:0000313" key="7">
    <source>
        <dbReference type="Proteomes" id="UP001148838"/>
    </source>
</evidence>
<comment type="similarity">
    <text evidence="3">Belongs to the eukaryotic/archaeal RNase P protein component 1 family.</text>
</comment>
<keyword evidence="7" id="KW-1185">Reference proteome</keyword>
<evidence type="ECO:0000256" key="4">
    <source>
        <dbReference type="ARBA" id="ARBA00016225"/>
    </source>
</evidence>
<dbReference type="PANTHER" id="PTHR13348">
    <property type="entry name" value="RIBONUCLEASE P SUBUNIT P29"/>
    <property type="match status" value="1"/>
</dbReference>
<dbReference type="InterPro" id="IPR002730">
    <property type="entry name" value="Rpp29/RNP1"/>
</dbReference>
<evidence type="ECO:0000256" key="1">
    <source>
        <dbReference type="ARBA" id="ARBA00002435"/>
    </source>
</evidence>
<dbReference type="InterPro" id="IPR023534">
    <property type="entry name" value="Rof/RNase_P-like"/>
</dbReference>
<dbReference type="SMART" id="SM00538">
    <property type="entry name" value="POP4"/>
    <property type="match status" value="1"/>
</dbReference>